<evidence type="ECO:0000313" key="12">
    <source>
        <dbReference type="EMBL" id="KAJ8901911.1"/>
    </source>
</evidence>
<dbReference type="SMART" id="SM00255">
    <property type="entry name" value="TIR"/>
    <property type="match status" value="1"/>
</dbReference>
<protein>
    <recommendedName>
        <fullName evidence="14">Protein kinase domain-containing protein</fullName>
    </recommendedName>
</protein>
<dbReference type="PANTHER" id="PTHR44329:SF298">
    <property type="entry name" value="MIXED LINEAGE KINASE DOMAIN-LIKE PROTEIN"/>
    <property type="match status" value="1"/>
</dbReference>
<evidence type="ECO:0000256" key="1">
    <source>
        <dbReference type="ARBA" id="ARBA00022527"/>
    </source>
</evidence>
<dbReference type="Pfam" id="PF13676">
    <property type="entry name" value="TIR_2"/>
    <property type="match status" value="1"/>
</dbReference>
<keyword evidence="5 8" id="KW-0067">ATP-binding</keyword>
<keyword evidence="3 8" id="KW-0547">Nucleotide-binding</keyword>
<evidence type="ECO:0000259" key="11">
    <source>
        <dbReference type="PROSITE" id="PS50104"/>
    </source>
</evidence>
<feature type="binding site" evidence="8">
    <location>
        <position position="525"/>
    </location>
    <ligand>
        <name>ATP</name>
        <dbReference type="ChEBI" id="CHEBI:30616"/>
    </ligand>
</feature>
<keyword evidence="1" id="KW-0723">Serine/threonine-protein kinase</keyword>
<evidence type="ECO:0000256" key="5">
    <source>
        <dbReference type="ARBA" id="ARBA00022840"/>
    </source>
</evidence>
<sequence length="777" mass="87706">MGNKASGVRKVFKKKTPEKEDTNASTTRATPAPSKPAQTAGTAGASASATVKNKLKPIFKEEKPEKPPTEDEKLGLRHIDFINVHRKDYTGRIELLQGRVEKLSKADETDLLIVYLSERGSYKGNRDSALAGLNRCGISLEQLEKETKPQPSYRKHYHCWLSRQISRPRPPGFEYKRLLVYEDPGEELTQDDNIVLDIMNCMTTVIGGDIQIASVMLPLSGALLSPSLRKHFVQAAIKVTYAWMMMGLPLRIVKILLPDSDISRDIEVFQHTKEKLLRSSSLPASLNEYDVFMSYSAAEKAAAERMISTLRSKAPGIRIYDAEARDVKVRDRGIVHQPVMEAISKSRFFLPLLSDSFFNAVECTEAFSLAYCRDFDLQGNFIIPLYWRNCDLTPMARRLVATEGVDCREASFEAAYPILEEILRAVKQADRHGPTEITHDAIEGTQPAEMQLADALLMKRKKMEEHSMIFEPTDRDNKTYGFLDKSWIDEWSIDFKALIFGARIGAGGFGEVYKGKFKDDMVAVKTLQRVEDDEPKDVVKEFMVEMKLMSGLVHSNIVKFIGAAVEPPNLAIVLEFMQGGSLYRAIHRRRRNMMGAFPLLKATWIAYGVAKGMEYLHSQYPVIIHRDLKSPNILLGSNVHQVKVSDFGLSRLRVSTYVKTGPGGTPEWMAPELLRQEKFDESSDVFSFGVVLWELLTCEKPWKDEHPMQIVFKVGSRGEKLVLPPTVQAPPEFKDMINSCFNDKPARRPQFSSLVKSLEFILRKIEAQRAAAENADK</sequence>
<evidence type="ECO:0000256" key="2">
    <source>
        <dbReference type="ARBA" id="ARBA00022679"/>
    </source>
</evidence>
<evidence type="ECO:0000313" key="13">
    <source>
        <dbReference type="Proteomes" id="UP001157974"/>
    </source>
</evidence>
<keyword evidence="4" id="KW-0418">Kinase</keyword>
<accession>A0AAV8UHD7</accession>
<evidence type="ECO:0000256" key="4">
    <source>
        <dbReference type="ARBA" id="ARBA00022777"/>
    </source>
</evidence>
<gene>
    <name evidence="12" type="ORF">NDN08_004115</name>
</gene>
<dbReference type="PROSITE" id="PS00108">
    <property type="entry name" value="PROTEIN_KINASE_ST"/>
    <property type="match status" value="1"/>
</dbReference>
<dbReference type="InterPro" id="IPR000157">
    <property type="entry name" value="TIR_dom"/>
</dbReference>
<dbReference type="CDD" id="cd13999">
    <property type="entry name" value="STKc_MAP3K-like"/>
    <property type="match status" value="1"/>
</dbReference>
<dbReference type="PROSITE" id="PS00107">
    <property type="entry name" value="PROTEIN_KINASE_ATP"/>
    <property type="match status" value="1"/>
</dbReference>
<dbReference type="GO" id="GO:0005524">
    <property type="term" value="F:ATP binding"/>
    <property type="evidence" value="ECO:0007669"/>
    <property type="project" value="UniProtKB-UniRule"/>
</dbReference>
<feature type="region of interest" description="Disordered" evidence="9">
    <location>
        <begin position="1"/>
        <end position="71"/>
    </location>
</feature>
<feature type="domain" description="TIR" evidence="11">
    <location>
        <begin position="287"/>
        <end position="426"/>
    </location>
</feature>
<dbReference type="EMBL" id="JAMWBK010000010">
    <property type="protein sequence ID" value="KAJ8901911.1"/>
    <property type="molecule type" value="Genomic_DNA"/>
</dbReference>
<dbReference type="InterPro" id="IPR011009">
    <property type="entry name" value="Kinase-like_dom_sf"/>
</dbReference>
<dbReference type="SUPFAM" id="SSF52200">
    <property type="entry name" value="Toll/Interleukin receptor TIR domain"/>
    <property type="match status" value="1"/>
</dbReference>
<dbReference type="AlphaFoldDB" id="A0AAV8UHD7"/>
<dbReference type="InterPro" id="IPR001245">
    <property type="entry name" value="Ser-Thr/Tyr_kinase_cat_dom"/>
</dbReference>
<dbReference type="GO" id="GO:0004674">
    <property type="term" value="F:protein serine/threonine kinase activity"/>
    <property type="evidence" value="ECO:0007669"/>
    <property type="project" value="UniProtKB-KW"/>
</dbReference>
<evidence type="ECO:0000256" key="3">
    <source>
        <dbReference type="ARBA" id="ARBA00022741"/>
    </source>
</evidence>
<evidence type="ECO:0008006" key="14">
    <source>
        <dbReference type="Google" id="ProtNLM"/>
    </source>
</evidence>
<keyword evidence="2" id="KW-0808">Transferase</keyword>
<dbReference type="PROSITE" id="PS50011">
    <property type="entry name" value="PROTEIN_KINASE_DOM"/>
    <property type="match status" value="1"/>
</dbReference>
<evidence type="ECO:0000256" key="7">
    <source>
        <dbReference type="ARBA" id="ARBA00048679"/>
    </source>
</evidence>
<dbReference type="Proteomes" id="UP001157974">
    <property type="component" value="Unassembled WGS sequence"/>
</dbReference>
<dbReference type="Gene3D" id="3.40.50.10140">
    <property type="entry name" value="Toll/interleukin-1 receptor homology (TIR) domain"/>
    <property type="match status" value="1"/>
</dbReference>
<dbReference type="InterPro" id="IPR017441">
    <property type="entry name" value="Protein_kinase_ATP_BS"/>
</dbReference>
<dbReference type="PROSITE" id="PS50104">
    <property type="entry name" value="TIR"/>
    <property type="match status" value="1"/>
</dbReference>
<evidence type="ECO:0000256" key="8">
    <source>
        <dbReference type="PROSITE-ProRule" id="PRU10141"/>
    </source>
</evidence>
<reference evidence="12 13" key="1">
    <citation type="journal article" date="2023" name="Nat. Commun.">
        <title>Origin of minicircular mitochondrial genomes in red algae.</title>
        <authorList>
            <person name="Lee Y."/>
            <person name="Cho C.H."/>
            <person name="Lee Y.M."/>
            <person name="Park S.I."/>
            <person name="Yang J.H."/>
            <person name="West J.A."/>
            <person name="Bhattacharya D."/>
            <person name="Yoon H.S."/>
        </authorList>
    </citation>
    <scope>NUCLEOTIDE SEQUENCE [LARGE SCALE GENOMIC DNA]</scope>
    <source>
        <strain evidence="12 13">CCMP1338</strain>
        <tissue evidence="12">Whole cell</tissue>
    </source>
</reference>
<feature type="compositionally biased region" description="Basic and acidic residues" evidence="9">
    <location>
        <begin position="58"/>
        <end position="71"/>
    </location>
</feature>
<dbReference type="Gene3D" id="1.10.510.10">
    <property type="entry name" value="Transferase(Phosphotransferase) domain 1"/>
    <property type="match status" value="1"/>
</dbReference>
<dbReference type="PANTHER" id="PTHR44329">
    <property type="entry name" value="SERINE/THREONINE-PROTEIN KINASE TNNI3K-RELATED"/>
    <property type="match status" value="1"/>
</dbReference>
<evidence type="ECO:0000259" key="10">
    <source>
        <dbReference type="PROSITE" id="PS50011"/>
    </source>
</evidence>
<comment type="caution">
    <text evidence="12">The sequence shown here is derived from an EMBL/GenBank/DDBJ whole genome shotgun (WGS) entry which is preliminary data.</text>
</comment>
<evidence type="ECO:0000256" key="9">
    <source>
        <dbReference type="SAM" id="MobiDB-lite"/>
    </source>
</evidence>
<dbReference type="Gene3D" id="3.30.200.20">
    <property type="entry name" value="Phosphorylase Kinase, domain 1"/>
    <property type="match status" value="1"/>
</dbReference>
<dbReference type="GO" id="GO:0007165">
    <property type="term" value="P:signal transduction"/>
    <property type="evidence" value="ECO:0007669"/>
    <property type="project" value="InterPro"/>
</dbReference>
<feature type="domain" description="Protein kinase" evidence="10">
    <location>
        <begin position="498"/>
        <end position="761"/>
    </location>
</feature>
<proteinExistence type="predicted"/>
<comment type="catalytic activity">
    <reaction evidence="6">
        <text>L-threonyl-[protein] + ATP = O-phospho-L-threonyl-[protein] + ADP + H(+)</text>
        <dbReference type="Rhea" id="RHEA:46608"/>
        <dbReference type="Rhea" id="RHEA-COMP:11060"/>
        <dbReference type="Rhea" id="RHEA-COMP:11605"/>
        <dbReference type="ChEBI" id="CHEBI:15378"/>
        <dbReference type="ChEBI" id="CHEBI:30013"/>
        <dbReference type="ChEBI" id="CHEBI:30616"/>
        <dbReference type="ChEBI" id="CHEBI:61977"/>
        <dbReference type="ChEBI" id="CHEBI:456216"/>
        <dbReference type="EC" id="2.7.11.1"/>
    </reaction>
</comment>
<dbReference type="FunFam" id="3.30.200.20:FF:000034">
    <property type="entry name" value="Kinase suppressor of Ras 1"/>
    <property type="match status" value="1"/>
</dbReference>
<feature type="compositionally biased region" description="Low complexity" evidence="9">
    <location>
        <begin position="39"/>
        <end position="50"/>
    </location>
</feature>
<dbReference type="PRINTS" id="PR00109">
    <property type="entry name" value="TYRKINASE"/>
</dbReference>
<dbReference type="Pfam" id="PF07714">
    <property type="entry name" value="PK_Tyr_Ser-Thr"/>
    <property type="match status" value="1"/>
</dbReference>
<dbReference type="SMART" id="SM00220">
    <property type="entry name" value="S_TKc"/>
    <property type="match status" value="1"/>
</dbReference>
<comment type="catalytic activity">
    <reaction evidence="7">
        <text>L-seryl-[protein] + ATP = O-phospho-L-seryl-[protein] + ADP + H(+)</text>
        <dbReference type="Rhea" id="RHEA:17989"/>
        <dbReference type="Rhea" id="RHEA-COMP:9863"/>
        <dbReference type="Rhea" id="RHEA-COMP:11604"/>
        <dbReference type="ChEBI" id="CHEBI:15378"/>
        <dbReference type="ChEBI" id="CHEBI:29999"/>
        <dbReference type="ChEBI" id="CHEBI:30616"/>
        <dbReference type="ChEBI" id="CHEBI:83421"/>
        <dbReference type="ChEBI" id="CHEBI:456216"/>
        <dbReference type="EC" id="2.7.11.1"/>
    </reaction>
</comment>
<dbReference type="InterPro" id="IPR051681">
    <property type="entry name" value="Ser/Thr_Kinases-Pseudokinases"/>
</dbReference>
<dbReference type="InterPro" id="IPR008271">
    <property type="entry name" value="Ser/Thr_kinase_AS"/>
</dbReference>
<dbReference type="SUPFAM" id="SSF56112">
    <property type="entry name" value="Protein kinase-like (PK-like)"/>
    <property type="match status" value="1"/>
</dbReference>
<evidence type="ECO:0000256" key="6">
    <source>
        <dbReference type="ARBA" id="ARBA00047899"/>
    </source>
</evidence>
<organism evidence="12 13">
    <name type="scientific">Rhodosorus marinus</name>
    <dbReference type="NCBI Taxonomy" id="101924"/>
    <lineage>
        <taxon>Eukaryota</taxon>
        <taxon>Rhodophyta</taxon>
        <taxon>Stylonematophyceae</taxon>
        <taxon>Stylonematales</taxon>
        <taxon>Stylonemataceae</taxon>
        <taxon>Rhodosorus</taxon>
    </lineage>
</organism>
<dbReference type="InterPro" id="IPR000719">
    <property type="entry name" value="Prot_kinase_dom"/>
</dbReference>
<dbReference type="InterPro" id="IPR035897">
    <property type="entry name" value="Toll_tir_struct_dom_sf"/>
</dbReference>
<keyword evidence="13" id="KW-1185">Reference proteome</keyword>
<name>A0AAV8UHD7_9RHOD</name>